<dbReference type="PANTHER" id="PTHR32234">
    <property type="entry name" value="THIOL:DISULFIDE INTERCHANGE PROTEIN DSBD"/>
    <property type="match status" value="1"/>
</dbReference>
<dbReference type="InterPro" id="IPR036929">
    <property type="entry name" value="DsbDN_sf"/>
</dbReference>
<feature type="domain" description="Thioredoxin" evidence="11">
    <location>
        <begin position="675"/>
        <end position="806"/>
    </location>
</feature>
<name>A0A7W3Y719_9GAMM</name>
<feature type="transmembrane region" description="Helical" evidence="9">
    <location>
        <begin position="485"/>
        <end position="506"/>
    </location>
</feature>
<dbReference type="InterPro" id="IPR035671">
    <property type="entry name" value="DsbD_gamma"/>
</dbReference>
<feature type="transmembrane region" description="Helical" evidence="9">
    <location>
        <begin position="559"/>
        <end position="581"/>
    </location>
</feature>
<dbReference type="RefSeq" id="WP_182688479.1">
    <property type="nucleotide sequence ID" value="NZ_JACHTF010000017.1"/>
</dbReference>
<dbReference type="SUPFAM" id="SSF74863">
    <property type="entry name" value="Thiol:disulfide interchange protein DsbD, N-terminal domain (DsbD-alpha)"/>
    <property type="match status" value="2"/>
</dbReference>
<dbReference type="CDD" id="cd02953">
    <property type="entry name" value="DsbDgamma"/>
    <property type="match status" value="1"/>
</dbReference>
<dbReference type="SUPFAM" id="SSF52833">
    <property type="entry name" value="Thioredoxin-like"/>
    <property type="match status" value="1"/>
</dbReference>
<evidence type="ECO:0000313" key="13">
    <source>
        <dbReference type="Proteomes" id="UP000523196"/>
    </source>
</evidence>
<keyword evidence="5 9" id="KW-1133">Transmembrane helix</keyword>
<dbReference type="GO" id="GO:0015035">
    <property type="term" value="F:protein-disulfide reductase activity"/>
    <property type="evidence" value="ECO:0007669"/>
    <property type="project" value="TreeGrafter"/>
</dbReference>
<dbReference type="InterPro" id="IPR036249">
    <property type="entry name" value="Thioredoxin-like_sf"/>
</dbReference>
<dbReference type="GO" id="GO:0005886">
    <property type="term" value="C:plasma membrane"/>
    <property type="evidence" value="ECO:0007669"/>
    <property type="project" value="UniProtKB-SubCell"/>
</dbReference>
<accession>A0A7W3Y719</accession>
<keyword evidence="6 9" id="KW-0472">Membrane</keyword>
<evidence type="ECO:0000256" key="10">
    <source>
        <dbReference type="SAM" id="SignalP"/>
    </source>
</evidence>
<dbReference type="PROSITE" id="PS00194">
    <property type="entry name" value="THIOREDOXIN_1"/>
    <property type="match status" value="1"/>
</dbReference>
<dbReference type="InterPro" id="IPR003834">
    <property type="entry name" value="Cyt_c_assmbl_TM_dom"/>
</dbReference>
<dbReference type="Pfam" id="PF13899">
    <property type="entry name" value="Thioredoxin_7"/>
    <property type="match status" value="1"/>
</dbReference>
<evidence type="ECO:0000256" key="2">
    <source>
        <dbReference type="ARBA" id="ARBA00022475"/>
    </source>
</evidence>
<feature type="transmembrane region" description="Helical" evidence="9">
    <location>
        <begin position="399"/>
        <end position="425"/>
    </location>
</feature>
<comment type="subcellular location">
    <subcellularLocation>
        <location evidence="1">Cell membrane</location>
        <topology evidence="1">Multi-pass membrane protein</topology>
    </subcellularLocation>
</comment>
<evidence type="ECO:0000256" key="4">
    <source>
        <dbReference type="ARBA" id="ARBA00022748"/>
    </source>
</evidence>
<feature type="transmembrane region" description="Helical" evidence="9">
    <location>
        <begin position="626"/>
        <end position="643"/>
    </location>
</feature>
<evidence type="ECO:0000259" key="11">
    <source>
        <dbReference type="PROSITE" id="PS51352"/>
    </source>
</evidence>
<evidence type="ECO:0000256" key="7">
    <source>
        <dbReference type="ARBA" id="ARBA00023284"/>
    </source>
</evidence>
<keyword evidence="13" id="KW-1185">Reference proteome</keyword>
<dbReference type="Proteomes" id="UP000523196">
    <property type="component" value="Unassembled WGS sequence"/>
</dbReference>
<dbReference type="EMBL" id="JACHTF010000017">
    <property type="protein sequence ID" value="MBB1061709.1"/>
    <property type="molecule type" value="Genomic_DNA"/>
</dbReference>
<evidence type="ECO:0000256" key="3">
    <source>
        <dbReference type="ARBA" id="ARBA00022692"/>
    </source>
</evidence>
<evidence type="ECO:0000256" key="5">
    <source>
        <dbReference type="ARBA" id="ARBA00022989"/>
    </source>
</evidence>
<feature type="region of interest" description="Disordered" evidence="8">
    <location>
        <begin position="332"/>
        <end position="391"/>
    </location>
</feature>
<keyword evidence="4" id="KW-0201">Cytochrome c-type biogenesis</keyword>
<sequence>MTDILRNARERFARALPALAPAALVLLVAAAAFPAAAAVDLDDLLPVDDAFALSAEATAPDTITLRWKIADGYYLYRHRTSVQADAAFGQQVLQLPKGHAYTDEFFGDVETYRGTLTAVLPGRAGAGTVSLKVKYQGCADLGICYPPQTRALSVAMPAAGGAGTDPAPASGALRLPGGTAGGMSNASPGNPLLAPSALPGGQARPLPAEQAFGVALENSDGDVLRVRFDVAPGYYLYRDKTAFELRTPGVRAGAPRWPAGQSHHDEHFGTTTVFFDPVTAAVPLLRSSADAAAGTLEVEFQGCQTGGICYPLMHRSLAVALPVGAVTAPTRDAVGAGRGDDAAAAPAPLPAAPSPDGKAGADPGTAAPMADPSAVREMPPASAATPAIETAPRRPRSGLGLFSALLLAIGGGLILNLMPCVLPVLSLKALSLAGSGESPGKARRHALWYTAGVLASFVALGALALGLRQAGLALGWGFQLQQPLVVALLGLLMFVLGLSLSGVWHVGGRWTGVGHGLATRSGAMGDFFTGVLAVVVATPCTAPLMGPALAWAFTAGSTSALLVFLALGLGLALPFLLIGFVPGLAHRLPRPGAWMDTFKQALAFPLYLTAVWLAWVLARQRGADAIGWWLLAATLLAFAAWAWTRARRNGGRGGMVLAAVALLATLWPLHAIHTLPRPRDAAVLASPTHDALAPVPFSEQRLADLRAAGRPVFVNMTADWCVTCKANDKAVFAREGFRDALEAANAVYMLGDWTDVDPALTAFLQRYEAVGVPLYVVFPADGGEGRVLPTVLTPDLARQALEQAAAP</sequence>
<dbReference type="Pfam" id="PF02683">
    <property type="entry name" value="DsbD_TM"/>
    <property type="match status" value="1"/>
</dbReference>
<feature type="chain" id="PRO_5031139390" evidence="10">
    <location>
        <begin position="38"/>
        <end position="807"/>
    </location>
</feature>
<comment type="caution">
    <text evidence="12">The sequence shown here is derived from an EMBL/GenBank/DDBJ whole genome shotgun (WGS) entry which is preliminary data.</text>
</comment>
<gene>
    <name evidence="12" type="ORF">H4F98_14130</name>
</gene>
<keyword evidence="7" id="KW-0676">Redox-active center</keyword>
<evidence type="ECO:0000256" key="9">
    <source>
        <dbReference type="SAM" id="Phobius"/>
    </source>
</evidence>
<dbReference type="InterPro" id="IPR028250">
    <property type="entry name" value="DsbDN"/>
</dbReference>
<keyword evidence="2" id="KW-1003">Cell membrane</keyword>
<dbReference type="Gene3D" id="3.40.30.10">
    <property type="entry name" value="Glutaredoxin"/>
    <property type="match status" value="1"/>
</dbReference>
<feature type="transmembrane region" description="Helical" evidence="9">
    <location>
        <begin position="527"/>
        <end position="553"/>
    </location>
</feature>
<reference evidence="12 13" key="1">
    <citation type="submission" date="2020-08" db="EMBL/GenBank/DDBJ databases">
        <authorList>
            <person name="Xu S."/>
            <person name="Li A."/>
        </authorList>
    </citation>
    <scope>NUCLEOTIDE SEQUENCE [LARGE SCALE GENOMIC DNA]</scope>
    <source>
        <strain evidence="12 13">119BY6-57</strain>
    </source>
</reference>
<feature type="transmembrane region" description="Helical" evidence="9">
    <location>
        <begin position="602"/>
        <end position="620"/>
    </location>
</feature>
<feature type="transmembrane region" description="Helical" evidence="9">
    <location>
        <begin position="446"/>
        <end position="465"/>
    </location>
</feature>
<protein>
    <submittedName>
        <fullName evidence="12">Protein-disulfide reductase DsbD</fullName>
    </submittedName>
</protein>
<evidence type="ECO:0000256" key="6">
    <source>
        <dbReference type="ARBA" id="ARBA00023136"/>
    </source>
</evidence>
<dbReference type="GO" id="GO:0045454">
    <property type="term" value="P:cell redox homeostasis"/>
    <property type="evidence" value="ECO:0007669"/>
    <property type="project" value="TreeGrafter"/>
</dbReference>
<dbReference type="InterPro" id="IPR013766">
    <property type="entry name" value="Thioredoxin_domain"/>
</dbReference>
<dbReference type="Pfam" id="PF11412">
    <property type="entry name" value="DsbD_N"/>
    <property type="match status" value="2"/>
</dbReference>
<evidence type="ECO:0000256" key="8">
    <source>
        <dbReference type="SAM" id="MobiDB-lite"/>
    </source>
</evidence>
<feature type="signal peptide" evidence="10">
    <location>
        <begin position="1"/>
        <end position="37"/>
    </location>
</feature>
<dbReference type="Gene3D" id="2.60.40.1250">
    <property type="entry name" value="Thiol:disulfide interchange protein DsbD, N-terminal domain"/>
    <property type="match status" value="2"/>
</dbReference>
<dbReference type="GO" id="GO:0017004">
    <property type="term" value="P:cytochrome complex assembly"/>
    <property type="evidence" value="ECO:0007669"/>
    <property type="project" value="UniProtKB-KW"/>
</dbReference>
<keyword evidence="10" id="KW-0732">Signal</keyword>
<evidence type="ECO:0000313" key="12">
    <source>
        <dbReference type="EMBL" id="MBB1061709.1"/>
    </source>
</evidence>
<feature type="transmembrane region" description="Helical" evidence="9">
    <location>
        <begin position="655"/>
        <end position="672"/>
    </location>
</feature>
<dbReference type="PANTHER" id="PTHR32234:SF3">
    <property type="entry name" value="SUPPRESSION OF COPPER SENSITIVITY PROTEIN"/>
    <property type="match status" value="1"/>
</dbReference>
<dbReference type="PROSITE" id="PS51352">
    <property type="entry name" value="THIOREDOXIN_2"/>
    <property type="match status" value="1"/>
</dbReference>
<keyword evidence="3 9" id="KW-0812">Transmembrane</keyword>
<organism evidence="12 13">
    <name type="scientific">Marilutibacter spongiae</name>
    <dbReference type="NCBI Taxonomy" id="2025720"/>
    <lineage>
        <taxon>Bacteria</taxon>
        <taxon>Pseudomonadati</taxon>
        <taxon>Pseudomonadota</taxon>
        <taxon>Gammaproteobacteria</taxon>
        <taxon>Lysobacterales</taxon>
        <taxon>Lysobacteraceae</taxon>
        <taxon>Marilutibacter</taxon>
    </lineage>
</organism>
<dbReference type="InterPro" id="IPR017937">
    <property type="entry name" value="Thioredoxin_CS"/>
</dbReference>
<dbReference type="AlphaFoldDB" id="A0A7W3Y719"/>
<evidence type="ECO:0000256" key="1">
    <source>
        <dbReference type="ARBA" id="ARBA00004651"/>
    </source>
</evidence>
<proteinExistence type="predicted"/>